<dbReference type="Proteomes" id="UP000807115">
    <property type="component" value="Chromosome 7"/>
</dbReference>
<proteinExistence type="predicted"/>
<reference evidence="1" key="1">
    <citation type="journal article" date="2019" name="BMC Genomics">
        <title>A new reference genome for Sorghum bicolor reveals high levels of sequence similarity between sweet and grain genotypes: implications for the genetics of sugar metabolism.</title>
        <authorList>
            <person name="Cooper E.A."/>
            <person name="Brenton Z.W."/>
            <person name="Flinn B.S."/>
            <person name="Jenkins J."/>
            <person name="Shu S."/>
            <person name="Flowers D."/>
            <person name="Luo F."/>
            <person name="Wang Y."/>
            <person name="Xia P."/>
            <person name="Barry K."/>
            <person name="Daum C."/>
            <person name="Lipzen A."/>
            <person name="Yoshinaga Y."/>
            <person name="Schmutz J."/>
            <person name="Saski C."/>
            <person name="Vermerris W."/>
            <person name="Kresovich S."/>
        </authorList>
    </citation>
    <scope>NUCLEOTIDE SEQUENCE</scope>
</reference>
<reference evidence="1" key="2">
    <citation type="submission" date="2020-10" db="EMBL/GenBank/DDBJ databases">
        <authorList>
            <person name="Cooper E.A."/>
            <person name="Brenton Z.W."/>
            <person name="Flinn B.S."/>
            <person name="Jenkins J."/>
            <person name="Shu S."/>
            <person name="Flowers D."/>
            <person name="Luo F."/>
            <person name="Wang Y."/>
            <person name="Xia P."/>
            <person name="Barry K."/>
            <person name="Daum C."/>
            <person name="Lipzen A."/>
            <person name="Yoshinaga Y."/>
            <person name="Schmutz J."/>
            <person name="Saski C."/>
            <person name="Vermerris W."/>
            <person name="Kresovich S."/>
        </authorList>
    </citation>
    <scope>NUCLEOTIDE SEQUENCE</scope>
</reference>
<organism evidence="1 2">
    <name type="scientific">Sorghum bicolor</name>
    <name type="common">Sorghum</name>
    <name type="synonym">Sorghum vulgare</name>
    <dbReference type="NCBI Taxonomy" id="4558"/>
    <lineage>
        <taxon>Eukaryota</taxon>
        <taxon>Viridiplantae</taxon>
        <taxon>Streptophyta</taxon>
        <taxon>Embryophyta</taxon>
        <taxon>Tracheophyta</taxon>
        <taxon>Spermatophyta</taxon>
        <taxon>Magnoliopsida</taxon>
        <taxon>Liliopsida</taxon>
        <taxon>Poales</taxon>
        <taxon>Poaceae</taxon>
        <taxon>PACMAD clade</taxon>
        <taxon>Panicoideae</taxon>
        <taxon>Andropogonodae</taxon>
        <taxon>Andropogoneae</taxon>
        <taxon>Sorghinae</taxon>
        <taxon>Sorghum</taxon>
    </lineage>
</organism>
<dbReference type="AlphaFoldDB" id="A0A921QP44"/>
<evidence type="ECO:0000313" key="1">
    <source>
        <dbReference type="EMBL" id="KAG0524115.1"/>
    </source>
</evidence>
<name>A0A921QP44_SORBI</name>
<sequence>MDPKFPIVKSLVKEMRTSLPTNCGGAVCPRRCPSLMLRWPWPAPLPCAATALPSRSHPASQPLHTHNARLTSRRAVSKPVLVVILESFTQNGLRIMIVILIYF</sequence>
<evidence type="ECO:0000313" key="2">
    <source>
        <dbReference type="Proteomes" id="UP000807115"/>
    </source>
</evidence>
<dbReference type="EMBL" id="CM027686">
    <property type="protein sequence ID" value="KAG0524115.1"/>
    <property type="molecule type" value="Genomic_DNA"/>
</dbReference>
<protein>
    <submittedName>
        <fullName evidence="1">Uncharacterized protein</fullName>
    </submittedName>
</protein>
<gene>
    <name evidence="1" type="ORF">BDA96_07G182100</name>
</gene>
<accession>A0A921QP44</accession>
<comment type="caution">
    <text evidence="1">The sequence shown here is derived from an EMBL/GenBank/DDBJ whole genome shotgun (WGS) entry which is preliminary data.</text>
</comment>